<feature type="transmembrane region" description="Helical" evidence="2">
    <location>
        <begin position="334"/>
        <end position="354"/>
    </location>
</feature>
<evidence type="ECO:0000256" key="1">
    <source>
        <dbReference type="SAM" id="MobiDB-lite"/>
    </source>
</evidence>
<keyword evidence="5" id="KW-1185">Reference proteome</keyword>
<feature type="transmembrane region" description="Helical" evidence="2">
    <location>
        <begin position="494"/>
        <end position="516"/>
    </location>
</feature>
<evidence type="ECO:0000313" key="5">
    <source>
        <dbReference type="Proteomes" id="UP000660262"/>
    </source>
</evidence>
<feature type="transmembrane region" description="Helical" evidence="2">
    <location>
        <begin position="715"/>
        <end position="735"/>
    </location>
</feature>
<feature type="transmembrane region" description="Helical" evidence="2">
    <location>
        <begin position="762"/>
        <end position="783"/>
    </location>
</feature>
<feature type="region of interest" description="Disordered" evidence="1">
    <location>
        <begin position="302"/>
        <end position="327"/>
    </location>
</feature>
<feature type="domain" description="Glycosyltransferase 2-like" evidence="3">
    <location>
        <begin position="5"/>
        <end position="124"/>
    </location>
</feature>
<dbReference type="PANTHER" id="PTHR48090:SF7">
    <property type="entry name" value="RFBJ PROTEIN"/>
    <property type="match status" value="1"/>
</dbReference>
<feature type="transmembrane region" description="Helical" evidence="2">
    <location>
        <begin position="650"/>
        <end position="672"/>
    </location>
</feature>
<dbReference type="InterPro" id="IPR050256">
    <property type="entry name" value="Glycosyltransferase_2"/>
</dbReference>
<reference evidence="4" key="1">
    <citation type="submission" date="2020-10" db="EMBL/GenBank/DDBJ databases">
        <title>Unveiling of a novel bifunctional photoreceptor, Dualchrome1, isolated from a cosmopolitan green alga.</title>
        <authorList>
            <person name="Suzuki S."/>
            <person name="Kawachi M."/>
        </authorList>
    </citation>
    <scope>NUCLEOTIDE SEQUENCE</scope>
    <source>
        <strain evidence="4">NIES 2893</strain>
    </source>
</reference>
<feature type="transmembrane region" description="Helical" evidence="2">
    <location>
        <begin position="795"/>
        <end position="813"/>
    </location>
</feature>
<proteinExistence type="predicted"/>
<feature type="transmembrane region" description="Helical" evidence="2">
    <location>
        <begin position="536"/>
        <end position="552"/>
    </location>
</feature>
<evidence type="ECO:0000313" key="4">
    <source>
        <dbReference type="EMBL" id="GHP12227.1"/>
    </source>
</evidence>
<dbReference type="EMBL" id="BNJQ01000039">
    <property type="protein sequence ID" value="GHP12227.1"/>
    <property type="molecule type" value="Genomic_DNA"/>
</dbReference>
<keyword evidence="2" id="KW-1133">Transmembrane helix</keyword>
<protein>
    <recommendedName>
        <fullName evidence="3">Glycosyltransferase 2-like domain-containing protein</fullName>
    </recommendedName>
</protein>
<organism evidence="4 5">
    <name type="scientific">Pycnococcus provasolii</name>
    <dbReference type="NCBI Taxonomy" id="41880"/>
    <lineage>
        <taxon>Eukaryota</taxon>
        <taxon>Viridiplantae</taxon>
        <taxon>Chlorophyta</taxon>
        <taxon>Pseudoscourfieldiophyceae</taxon>
        <taxon>Pseudoscourfieldiales</taxon>
        <taxon>Pycnococcaceae</taxon>
        <taxon>Pycnococcus</taxon>
    </lineage>
</organism>
<keyword evidence="2" id="KW-0472">Membrane</keyword>
<feature type="transmembrane region" description="Helical" evidence="2">
    <location>
        <begin position="375"/>
        <end position="394"/>
    </location>
</feature>
<gene>
    <name evidence="4" type="ORF">PPROV_001095500</name>
</gene>
<feature type="transmembrane region" description="Helical" evidence="2">
    <location>
        <begin position="611"/>
        <end position="630"/>
    </location>
</feature>
<evidence type="ECO:0000256" key="2">
    <source>
        <dbReference type="SAM" id="Phobius"/>
    </source>
</evidence>
<dbReference type="SUPFAM" id="SSF53448">
    <property type="entry name" value="Nucleotide-diphospho-sugar transferases"/>
    <property type="match status" value="1"/>
</dbReference>
<dbReference type="Pfam" id="PF00535">
    <property type="entry name" value="Glycos_transf_2"/>
    <property type="match status" value="1"/>
</dbReference>
<dbReference type="InterPro" id="IPR001173">
    <property type="entry name" value="Glyco_trans_2-like"/>
</dbReference>
<dbReference type="Gene3D" id="3.90.550.10">
    <property type="entry name" value="Spore Coat Polysaccharide Biosynthesis Protein SpsA, Chain A"/>
    <property type="match status" value="1"/>
</dbReference>
<evidence type="ECO:0000259" key="3">
    <source>
        <dbReference type="Pfam" id="PF00535"/>
    </source>
</evidence>
<dbReference type="AlphaFoldDB" id="A0A830I565"/>
<keyword evidence="2" id="KW-0812">Transmembrane</keyword>
<comment type="caution">
    <text evidence="4">The sequence shown here is derived from an EMBL/GenBank/DDBJ whole genome shotgun (WGS) entry which is preliminary data.</text>
</comment>
<name>A0A830I565_9CHLO</name>
<dbReference type="Proteomes" id="UP000660262">
    <property type="component" value="Unassembled WGS sequence"/>
</dbReference>
<dbReference type="PANTHER" id="PTHR48090">
    <property type="entry name" value="UNDECAPRENYL-PHOSPHATE 4-DEOXY-4-FORMAMIDO-L-ARABINOSE TRANSFERASE-RELATED"/>
    <property type="match status" value="1"/>
</dbReference>
<dbReference type="InterPro" id="IPR029044">
    <property type="entry name" value="Nucleotide-diphossugar_trans"/>
</dbReference>
<accession>A0A830I565</accession>
<dbReference type="OrthoDB" id="10660330at2759"/>
<sequence length="859" mass="92651">MNVTLIVPVLNERENLQRFISSIGDFHVLFVDNGSADDSLQVMRALQRESGNGNLSYISHPPRGYGAAVHAGIMHILNQKVSSHTGTNQQQEQWVAFAAADGQDLVDLNLPKLIQAASFVSNQFVLRSTSSSSHDVETPQQQQQPLLLVVGDRTATPLGRLALTYPQRVGNALACQIISSLWGAAPLLPTTEAMQQKLKFLTDLGPLRLVPLQAFSSTCLNMEDRSFGWTVEMSIKAIQALLTTEEEVPKLILVEVPVTYTHRRAGVTKISGSIRGSFEAGRIILTTVFTHYARRVASAIVDATPPPQEGKDDDDDDKKEVVTTPMPPQPPVAALLHLSAILLVVGTTIFSANLDATGNALPPQRSGSTTTPLQRFLIGVAACIVGYIIASVIARRNPNAVSATNFWLVAGLTRMLALCTPPDAALPGDDINRYLFEGLLVNTYGVSPMGTAPSAMTKLVTQGDSTFAAAPTIWRDRIFRGVNHPTTSSVYGPLAHLLFASIAAIAPSPLLMRLILTLADVATAWMLERRFGPARALTYAWCPLVLLAVASGGHVDSLMVLFITSAMLACAPGPHPRRRADPHMWPPVCALLGLACAVKWVPVIFAPFAALYSMMAMIAAPASAYGAMLVRAIGERRVRAHCVRRSAMRAACAIGLFVAGPLLAYAALFVWISNGEFAVRPAAVDGAAWVATAHVASFLPALCQGLVGSPHNAVWAVPFIIGGGMLGLHELAWCFRRWRRMLVARGTSMAANERRALERLPLVAEDLLLMLLCCSPVVHFWYFSWGVPLAVINRSTPFAVAGVTACLYFFRYAGPLGTSGGDISMSLRLLMYIPILVARALRSRTLHISVLRATPPKKL</sequence>